<keyword evidence="3" id="KW-1185">Reference proteome</keyword>
<dbReference type="AlphaFoldDB" id="A0A9P3LWJ5"/>
<keyword evidence="1" id="KW-0812">Transmembrane</keyword>
<reference evidence="2" key="2">
    <citation type="journal article" date="2022" name="Microbiol. Resour. Announc.">
        <title>Whole-Genome Sequence of Entomortierella parvispora E1425, a Mucoromycotan Fungus Associated with Burkholderiaceae-Related Endosymbiotic Bacteria.</title>
        <authorList>
            <person name="Herlambang A."/>
            <person name="Guo Y."/>
            <person name="Takashima Y."/>
            <person name="Narisawa K."/>
            <person name="Ohta H."/>
            <person name="Nishizawa T."/>
        </authorList>
    </citation>
    <scope>NUCLEOTIDE SEQUENCE</scope>
    <source>
        <strain evidence="2">E1425</strain>
    </source>
</reference>
<proteinExistence type="predicted"/>
<accession>A0A9P3LWJ5</accession>
<dbReference type="Proteomes" id="UP000827284">
    <property type="component" value="Unassembled WGS sequence"/>
</dbReference>
<evidence type="ECO:0000313" key="2">
    <source>
        <dbReference type="EMBL" id="GJJ72880.1"/>
    </source>
</evidence>
<evidence type="ECO:0008006" key="4">
    <source>
        <dbReference type="Google" id="ProtNLM"/>
    </source>
</evidence>
<dbReference type="EMBL" id="BQFW01000007">
    <property type="protein sequence ID" value="GJJ72880.1"/>
    <property type="molecule type" value="Genomic_DNA"/>
</dbReference>
<evidence type="ECO:0000313" key="3">
    <source>
        <dbReference type="Proteomes" id="UP000827284"/>
    </source>
</evidence>
<protein>
    <recommendedName>
        <fullName evidence="4">Transmembrane protein</fullName>
    </recommendedName>
</protein>
<reference evidence="2" key="1">
    <citation type="submission" date="2021-11" db="EMBL/GenBank/DDBJ databases">
        <authorList>
            <person name="Herlambang A."/>
            <person name="Guo Y."/>
            <person name="Takashima Y."/>
            <person name="Nishizawa T."/>
        </authorList>
    </citation>
    <scope>NUCLEOTIDE SEQUENCE</scope>
    <source>
        <strain evidence="2">E1425</strain>
    </source>
</reference>
<keyword evidence="1" id="KW-0472">Membrane</keyword>
<evidence type="ECO:0000256" key="1">
    <source>
        <dbReference type="SAM" id="Phobius"/>
    </source>
</evidence>
<feature type="transmembrane region" description="Helical" evidence="1">
    <location>
        <begin position="403"/>
        <end position="427"/>
    </location>
</feature>
<keyword evidence="1" id="KW-1133">Transmembrane helix</keyword>
<comment type="caution">
    <text evidence="2">The sequence shown here is derived from an EMBL/GenBank/DDBJ whole genome shotgun (WGS) entry which is preliminary data.</text>
</comment>
<gene>
    <name evidence="2" type="ORF">EMPS_05238</name>
</gene>
<organism evidence="2 3">
    <name type="scientific">Entomortierella parvispora</name>
    <dbReference type="NCBI Taxonomy" id="205924"/>
    <lineage>
        <taxon>Eukaryota</taxon>
        <taxon>Fungi</taxon>
        <taxon>Fungi incertae sedis</taxon>
        <taxon>Mucoromycota</taxon>
        <taxon>Mortierellomycotina</taxon>
        <taxon>Mortierellomycetes</taxon>
        <taxon>Mortierellales</taxon>
        <taxon>Mortierellaceae</taxon>
        <taxon>Entomortierella</taxon>
    </lineage>
</organism>
<sequence length="543" mass="60383">MADPMPIIPLCMTTAPNGTIYLATFAYWEAEIGVDPNPDFFVVLQGQYLGYTNYPTSIYSVDWSAAAAIERMAVNIFPNNGYNYACAISPDYATFILHVVPTDYAYKSVAQLFSIQVPLGENENEDGFQPIQMVLDERKNRTLWSTISDPYVVVSVQDLVESPSINDTNINSTIVNLPQPNKEWVHFTQMNTGDSLPPSFLYAQTVNGSLPSQATDGPRVSFFPGENSTVYFEIFAIYNQTLYGLYNSNMNQQVLYSIPLRYNTTFEQPAQNSIGAWNILSNMSCTLGSAMTVDNSSVYVYCNEDSGTATLATFNTLTNTTHQVSIQQDLSKVDLTMPSQFQHTQATLRFLDQYTLIYHYSCNDPSLLYFIDIGSGQVVSQWVDGIPFFSSENQNRMLTTNSLTLSSVASVFVTLAALFLGLYLIWIQEAKERKWTRRGVDIRDIPDSKVVDDTDAVNFHDYQRAQQKDLALLEPDILSPSSSPHSAGQVLRMRGNRLGGSSSDIDAVDLSDRSSPFLAAQGLESLQLSNHPRPNVVTTIPGE</sequence>
<name>A0A9P3LWJ5_9FUNG</name>